<dbReference type="OrthoDB" id="186786at2759"/>
<keyword evidence="2" id="KW-1185">Reference proteome</keyword>
<evidence type="ECO:0000313" key="2">
    <source>
        <dbReference type="Proteomes" id="UP000272942"/>
    </source>
</evidence>
<evidence type="ECO:0000313" key="3">
    <source>
        <dbReference type="WBParaSite" id="ECPE_0001760801-mRNA-1"/>
    </source>
</evidence>
<dbReference type="PANTHER" id="PTHR10983">
    <property type="entry name" value="1-ACYLGLYCEROL-3-PHOSPHATE ACYLTRANSFERASE-RELATED"/>
    <property type="match status" value="1"/>
</dbReference>
<name>A0A183BEC8_9TREM</name>
<dbReference type="GO" id="GO:0016746">
    <property type="term" value="F:acyltransferase activity"/>
    <property type="evidence" value="ECO:0007669"/>
    <property type="project" value="TreeGrafter"/>
</dbReference>
<dbReference type="WBParaSite" id="ECPE_0001760801-mRNA-1">
    <property type="protein sequence ID" value="ECPE_0001760801-mRNA-1"/>
    <property type="gene ID" value="ECPE_0001760801"/>
</dbReference>
<organism evidence="3">
    <name type="scientific">Echinostoma caproni</name>
    <dbReference type="NCBI Taxonomy" id="27848"/>
    <lineage>
        <taxon>Eukaryota</taxon>
        <taxon>Metazoa</taxon>
        <taxon>Spiralia</taxon>
        <taxon>Lophotrochozoa</taxon>
        <taxon>Platyhelminthes</taxon>
        <taxon>Trematoda</taxon>
        <taxon>Digenea</taxon>
        <taxon>Plagiorchiida</taxon>
        <taxon>Echinostomata</taxon>
        <taxon>Echinostomatoidea</taxon>
        <taxon>Echinostomatidae</taxon>
        <taxon>Echinostoma</taxon>
    </lineage>
</organism>
<evidence type="ECO:0000313" key="1">
    <source>
        <dbReference type="EMBL" id="VDP94864.1"/>
    </source>
</evidence>
<gene>
    <name evidence="1" type="ORF">ECPE_LOCUS17563</name>
</gene>
<proteinExistence type="predicted"/>
<dbReference type="Proteomes" id="UP000272942">
    <property type="component" value="Unassembled WGS sequence"/>
</dbReference>
<reference evidence="3" key="1">
    <citation type="submission" date="2016-06" db="UniProtKB">
        <authorList>
            <consortium name="WormBaseParasite"/>
        </authorList>
    </citation>
    <scope>IDENTIFICATION</scope>
</reference>
<protein>
    <submittedName>
        <fullName evidence="3">Phospholipid/glycerol acyltransferase domain-containing protein</fullName>
    </submittedName>
</protein>
<dbReference type="EMBL" id="UZAN01070017">
    <property type="protein sequence ID" value="VDP94864.1"/>
    <property type="molecule type" value="Genomic_DNA"/>
</dbReference>
<dbReference type="GO" id="GO:0012505">
    <property type="term" value="C:endomembrane system"/>
    <property type="evidence" value="ECO:0007669"/>
    <property type="project" value="TreeGrafter"/>
</dbReference>
<dbReference type="AlphaFoldDB" id="A0A183BEC8"/>
<reference evidence="1 2" key="2">
    <citation type="submission" date="2018-11" db="EMBL/GenBank/DDBJ databases">
        <authorList>
            <consortium name="Pathogen Informatics"/>
        </authorList>
    </citation>
    <scope>NUCLEOTIDE SEQUENCE [LARGE SCALE GENOMIC DNA]</scope>
    <source>
        <strain evidence="1 2">Egypt</strain>
    </source>
</reference>
<sequence length="171" mass="19598">MDVKRTLMKLTDDLLNVRGPVTISINKSTQVFNTVYPGYWFRLLIFPEGTDLNTSSLARSNQFARKNNLPFVSYTMHPRCTGFIYLVNLLGQGECFNVVVLMFFAATACSAPKIICPIQYYTNNYSGLSLCLPSCRLPHRAAFAVATPSWRKRRGGQQRMWRRGMKKRRTE</sequence>
<dbReference type="PANTHER" id="PTHR10983:SF16">
    <property type="entry name" value="LYSOCARDIOLIPIN ACYLTRANSFERASE 1"/>
    <property type="match status" value="1"/>
</dbReference>
<accession>A0A183BEC8</accession>